<organism evidence="1 2">
    <name type="scientific">Candidatus Egerieicola faecale</name>
    <dbReference type="NCBI Taxonomy" id="2840774"/>
    <lineage>
        <taxon>Bacteria</taxon>
        <taxon>Bacillati</taxon>
        <taxon>Bacillota</taxon>
        <taxon>Clostridia</taxon>
        <taxon>Eubacteriales</taxon>
        <taxon>Oscillospiraceae</taxon>
        <taxon>Oscillospiraceae incertae sedis</taxon>
        <taxon>Candidatus Egerieicola</taxon>
    </lineage>
</organism>
<sequence>MYITLEADYAVRILLYLYEQGKRCDAKTISEDTEVTLRFALKILRKLAAAGLVRSFKGFKGGYEVACPASQTTLYDVIRTIEGNCHISRCLDGEVGCNAGREATCRMRREFARITQVLEQELKNVTFQKMLEGECPCTAAAQA</sequence>
<evidence type="ECO:0000313" key="1">
    <source>
        <dbReference type="EMBL" id="HIU42482.1"/>
    </source>
</evidence>
<accession>A0A9D1ISC5</accession>
<dbReference type="Gene3D" id="1.10.10.10">
    <property type="entry name" value="Winged helix-like DNA-binding domain superfamily/Winged helix DNA-binding domain"/>
    <property type="match status" value="1"/>
</dbReference>
<dbReference type="NCBIfam" id="TIGR00738">
    <property type="entry name" value="rrf2_super"/>
    <property type="match status" value="1"/>
</dbReference>
<gene>
    <name evidence="1" type="ORF">IAD19_08030</name>
</gene>
<dbReference type="InterPro" id="IPR000944">
    <property type="entry name" value="Tscrpt_reg_Rrf2"/>
</dbReference>
<dbReference type="Pfam" id="PF02082">
    <property type="entry name" value="Rrf2"/>
    <property type="match status" value="1"/>
</dbReference>
<dbReference type="SUPFAM" id="SSF46785">
    <property type="entry name" value="Winged helix' DNA-binding domain"/>
    <property type="match status" value="1"/>
</dbReference>
<dbReference type="InterPro" id="IPR036390">
    <property type="entry name" value="WH_DNA-bd_sf"/>
</dbReference>
<dbReference type="GO" id="GO:0005829">
    <property type="term" value="C:cytosol"/>
    <property type="evidence" value="ECO:0007669"/>
    <property type="project" value="TreeGrafter"/>
</dbReference>
<dbReference type="PANTHER" id="PTHR33221">
    <property type="entry name" value="WINGED HELIX-TURN-HELIX TRANSCRIPTIONAL REGULATOR, RRF2 FAMILY"/>
    <property type="match status" value="1"/>
</dbReference>
<dbReference type="AlphaFoldDB" id="A0A9D1ISC5"/>
<protein>
    <submittedName>
        <fullName evidence="1">Rrf2 family transcriptional regulator</fullName>
    </submittedName>
</protein>
<reference evidence="1" key="1">
    <citation type="submission" date="2020-10" db="EMBL/GenBank/DDBJ databases">
        <authorList>
            <person name="Gilroy R."/>
        </authorList>
    </citation>
    <scope>NUCLEOTIDE SEQUENCE</scope>
    <source>
        <strain evidence="1">4509</strain>
    </source>
</reference>
<dbReference type="EMBL" id="DVMX01000151">
    <property type="protein sequence ID" value="HIU42482.1"/>
    <property type="molecule type" value="Genomic_DNA"/>
</dbReference>
<reference evidence="1" key="2">
    <citation type="journal article" date="2021" name="PeerJ">
        <title>Extensive microbial diversity within the chicken gut microbiome revealed by metagenomics and culture.</title>
        <authorList>
            <person name="Gilroy R."/>
            <person name="Ravi A."/>
            <person name="Getino M."/>
            <person name="Pursley I."/>
            <person name="Horton D.L."/>
            <person name="Alikhan N.F."/>
            <person name="Baker D."/>
            <person name="Gharbi K."/>
            <person name="Hall N."/>
            <person name="Watson M."/>
            <person name="Adriaenssens E.M."/>
            <person name="Foster-Nyarko E."/>
            <person name="Jarju S."/>
            <person name="Secka A."/>
            <person name="Antonio M."/>
            <person name="Oren A."/>
            <person name="Chaudhuri R.R."/>
            <person name="La Ragione R."/>
            <person name="Hildebrand F."/>
            <person name="Pallen M.J."/>
        </authorList>
    </citation>
    <scope>NUCLEOTIDE SEQUENCE</scope>
    <source>
        <strain evidence="1">4509</strain>
    </source>
</reference>
<comment type="caution">
    <text evidence="1">The sequence shown here is derived from an EMBL/GenBank/DDBJ whole genome shotgun (WGS) entry which is preliminary data.</text>
</comment>
<name>A0A9D1ISC5_9FIRM</name>
<dbReference type="Proteomes" id="UP000824082">
    <property type="component" value="Unassembled WGS sequence"/>
</dbReference>
<dbReference type="InterPro" id="IPR036388">
    <property type="entry name" value="WH-like_DNA-bd_sf"/>
</dbReference>
<evidence type="ECO:0000313" key="2">
    <source>
        <dbReference type="Proteomes" id="UP000824082"/>
    </source>
</evidence>
<dbReference type="PANTHER" id="PTHR33221:SF2">
    <property type="entry name" value="TRANSCRIPTIONAL REGULATOR"/>
    <property type="match status" value="1"/>
</dbReference>
<proteinExistence type="predicted"/>
<dbReference type="GO" id="GO:0003700">
    <property type="term" value="F:DNA-binding transcription factor activity"/>
    <property type="evidence" value="ECO:0007669"/>
    <property type="project" value="TreeGrafter"/>
</dbReference>
<dbReference type="PROSITE" id="PS51197">
    <property type="entry name" value="HTH_RRF2_2"/>
    <property type="match status" value="1"/>
</dbReference>